<name>G0GBL0_WINT7</name>
<dbReference type="InterPro" id="IPR012341">
    <property type="entry name" value="6hp_glycosidase-like_sf"/>
</dbReference>
<dbReference type="RefSeq" id="WP_014623775.1">
    <property type="nucleotide sequence ID" value="NC_017583.1"/>
</dbReference>
<proteinExistence type="inferred from homology"/>
<keyword evidence="3 4" id="KW-0413">Isomerase</keyword>
<comment type="similarity">
    <text evidence="4">Belongs to the cellobiose 2-epimerase family.</text>
</comment>
<protein>
    <recommendedName>
        <fullName evidence="4">Cellobiose 2-epimerase</fullName>
        <shortName evidence="4">CE</shortName>
        <ecNumber evidence="4">5.1.3.11</ecNumber>
    </recommendedName>
</protein>
<dbReference type="Gene3D" id="1.50.10.10">
    <property type="match status" value="1"/>
</dbReference>
<dbReference type="HOGENOM" id="CLU_046651_3_0_12"/>
<evidence type="ECO:0000256" key="4">
    <source>
        <dbReference type="HAMAP-Rule" id="MF_00929"/>
    </source>
</evidence>
<keyword evidence="6" id="KW-1185">Reference proteome</keyword>
<evidence type="ECO:0000256" key="3">
    <source>
        <dbReference type="ARBA" id="ARBA00023235"/>
    </source>
</evidence>
<dbReference type="InterPro" id="IPR008928">
    <property type="entry name" value="6-hairpin_glycosidase_sf"/>
</dbReference>
<evidence type="ECO:0000313" key="5">
    <source>
        <dbReference type="EMBL" id="AEJ60369.1"/>
    </source>
</evidence>
<accession>G0GBL0</accession>
<dbReference type="Proteomes" id="UP000007254">
    <property type="component" value="Chromosome"/>
</dbReference>
<dbReference type="Pfam" id="PF07221">
    <property type="entry name" value="GlcNAc_2-epim"/>
    <property type="match status" value="1"/>
</dbReference>
<dbReference type="GO" id="GO:0047736">
    <property type="term" value="F:cellobiose epimerase activity"/>
    <property type="evidence" value="ECO:0007669"/>
    <property type="project" value="UniProtKB-UniRule"/>
</dbReference>
<reference evidence="5 6" key="1">
    <citation type="submission" date="2011-06" db="EMBL/GenBank/DDBJ databases">
        <title>The complete genome of Spirochaeta thermophila DSM 6578.</title>
        <authorList>
            <consortium name="US DOE Joint Genome Institute (JGI-PGF)"/>
            <person name="Lucas S."/>
            <person name="Lapidus A."/>
            <person name="Bruce D."/>
            <person name="Goodwin L."/>
            <person name="Pitluck S."/>
            <person name="Peters L."/>
            <person name="Kyrpides N."/>
            <person name="Mavromatis K."/>
            <person name="Ivanova N."/>
            <person name="Mikailova N."/>
            <person name="Pagani I."/>
            <person name="Chertkov O."/>
            <person name="Detter J.C."/>
            <person name="Tapia R."/>
            <person name="Han C."/>
            <person name="Land M."/>
            <person name="Hauser L."/>
            <person name="Markowitz V."/>
            <person name="Cheng J.-F."/>
            <person name="Hugenholtz P."/>
            <person name="Woyke T."/>
            <person name="Wu D."/>
            <person name="Spring S."/>
            <person name="Merkhoffer B."/>
            <person name="Schneider S."/>
            <person name="Klenk H.-P."/>
            <person name="Eisen J.A."/>
        </authorList>
    </citation>
    <scope>NUCLEOTIDE SEQUENCE [LARGE SCALE GENOMIC DNA]</scope>
    <source>
        <strain evidence="6">ATCC 700085 / DSM 6578 / Z-1203</strain>
    </source>
</reference>
<dbReference type="OrthoDB" id="5141876at2"/>
<sequence length="406" mass="46275">MPSSRSLRSTLRQIRSELASQLFDHILPFWLAQQDPHHGGFYGSITTTPDPGAPKGLVMTARHLWTFSQAFLSRPNPAYLEAAGNAYRFLTHAFYDATHRGFFWSVHPDGAPLSRVKKLYGNAFAIYALSLYYEATGDQDALRIARETFDLVETRGRDRTHGGYYEAFTEDWSTPLPEPLGEGETPAPKTMNTHLHILEAYSAFSRIDREPTVREAMEHLIRIFRTHIASSEHLGLYFTEDWSPMGGGISFGHDIEATWLLAEAVELLYGHPLPDWFLSWIRPMVEETAQALEAHGGSLPNEQREDGSFDRARVWWVQAEAFVGFLNAYQVFGEARYLEHALTVWRFIMDHLVDREGGEWFWAVTPEGTPLAGYEKGGMWKASYHNSRACLEGMRRIDAILEEERT</sequence>
<dbReference type="HAMAP" id="MF_00929">
    <property type="entry name" value="Cellobiose_2_epim"/>
    <property type="match status" value="1"/>
</dbReference>
<dbReference type="SMR" id="G0GBL0"/>
<dbReference type="EMBL" id="CP002903">
    <property type="protein sequence ID" value="AEJ60369.1"/>
    <property type="molecule type" value="Genomic_DNA"/>
</dbReference>
<gene>
    <name evidence="5" type="ordered locus">Spith_0082</name>
</gene>
<evidence type="ECO:0000256" key="2">
    <source>
        <dbReference type="ARBA" id="ARBA00008558"/>
    </source>
</evidence>
<dbReference type="GO" id="GO:0005975">
    <property type="term" value="P:carbohydrate metabolic process"/>
    <property type="evidence" value="ECO:0007669"/>
    <property type="project" value="InterPro"/>
</dbReference>
<evidence type="ECO:0000256" key="1">
    <source>
        <dbReference type="ARBA" id="ARBA00001470"/>
    </source>
</evidence>
<comment type="function">
    <text evidence="4">Catalyzes the reversible epimerization of cellobiose to 4-O-beta-D-glucopyranosyl-D-mannose (Glc-Man).</text>
</comment>
<comment type="similarity">
    <text evidence="2">Belongs to the N-acylglucosamine 2-epimerase family.</text>
</comment>
<evidence type="ECO:0000313" key="6">
    <source>
        <dbReference type="Proteomes" id="UP000007254"/>
    </source>
</evidence>
<dbReference type="PANTHER" id="PTHR15108">
    <property type="entry name" value="N-ACYLGLUCOSAMINE-2-EPIMERASE"/>
    <property type="match status" value="1"/>
</dbReference>
<organism evidence="5 6">
    <name type="scientific">Winmispira thermophila (strain ATCC 700085 / DSM 6578 / Z-1203)</name>
    <name type="common">Spirochaeta thermophila</name>
    <dbReference type="NCBI Taxonomy" id="869211"/>
    <lineage>
        <taxon>Bacteria</taxon>
        <taxon>Pseudomonadati</taxon>
        <taxon>Spirochaetota</taxon>
        <taxon>Spirochaetia</taxon>
        <taxon>Winmispirales</taxon>
        <taxon>Winmispiraceae</taxon>
        <taxon>Winmispira</taxon>
    </lineage>
</organism>
<dbReference type="STRING" id="869211.Spith_0082"/>
<dbReference type="InterPro" id="IPR010819">
    <property type="entry name" value="AGE/CE"/>
</dbReference>
<dbReference type="EC" id="5.1.3.11" evidence="4"/>
<dbReference type="SUPFAM" id="SSF48208">
    <property type="entry name" value="Six-hairpin glycosidases"/>
    <property type="match status" value="1"/>
</dbReference>
<dbReference type="BRENDA" id="5.1.3.11">
    <property type="organism ID" value="16118"/>
</dbReference>
<dbReference type="AlphaFoldDB" id="G0GBL0"/>
<dbReference type="InterPro" id="IPR028584">
    <property type="entry name" value="Cellobiose_2_epim"/>
</dbReference>
<dbReference type="KEGG" id="stq:Spith_0082"/>
<comment type="catalytic activity">
    <reaction evidence="1 4">
        <text>D-cellobiose = beta-D-glucosyl-(1-&gt;4)-D-mannopyranose</text>
        <dbReference type="Rhea" id="RHEA:23384"/>
        <dbReference type="ChEBI" id="CHEBI:17057"/>
        <dbReference type="ChEBI" id="CHEBI:47931"/>
        <dbReference type="EC" id="5.1.3.11"/>
    </reaction>
</comment>